<feature type="non-terminal residue" evidence="14">
    <location>
        <position position="1"/>
    </location>
</feature>
<dbReference type="Proteomes" id="UP000549499">
    <property type="component" value="Unassembled WGS sequence"/>
</dbReference>
<dbReference type="Gene3D" id="3.30.500.10">
    <property type="entry name" value="MHC class I-like antigen recognition-like"/>
    <property type="match status" value="1"/>
</dbReference>
<evidence type="ECO:0000256" key="9">
    <source>
        <dbReference type="ARBA" id="ARBA00023180"/>
    </source>
</evidence>
<dbReference type="InterPro" id="IPR001039">
    <property type="entry name" value="MHC_I_a_a1/a2"/>
</dbReference>
<dbReference type="AlphaFoldDB" id="A0A7K5I8Z8"/>
<dbReference type="InterPro" id="IPR037055">
    <property type="entry name" value="MHC_I-like_Ag-recog_sf"/>
</dbReference>
<dbReference type="InterPro" id="IPR013783">
    <property type="entry name" value="Ig-like_fold"/>
</dbReference>
<dbReference type="InterPro" id="IPR003597">
    <property type="entry name" value="Ig_C1-set"/>
</dbReference>
<evidence type="ECO:0000256" key="8">
    <source>
        <dbReference type="ARBA" id="ARBA00023157"/>
    </source>
</evidence>
<feature type="transmembrane region" description="Helical" evidence="12">
    <location>
        <begin position="310"/>
        <end position="331"/>
    </location>
</feature>
<evidence type="ECO:0000259" key="13">
    <source>
        <dbReference type="PROSITE" id="PS50835"/>
    </source>
</evidence>
<dbReference type="InterPro" id="IPR050208">
    <property type="entry name" value="MHC_class-I_related"/>
</dbReference>
<dbReference type="GO" id="GO:0009897">
    <property type="term" value="C:external side of plasma membrane"/>
    <property type="evidence" value="ECO:0007669"/>
    <property type="project" value="TreeGrafter"/>
</dbReference>
<dbReference type="InterPro" id="IPR036179">
    <property type="entry name" value="Ig-like_dom_sf"/>
</dbReference>
<dbReference type="InterPro" id="IPR011161">
    <property type="entry name" value="MHC_I-like_Ag-recog"/>
</dbReference>
<evidence type="ECO:0000256" key="1">
    <source>
        <dbReference type="ARBA" id="ARBA00004479"/>
    </source>
</evidence>
<evidence type="ECO:0000256" key="3">
    <source>
        <dbReference type="ARBA" id="ARBA00022692"/>
    </source>
</evidence>
<protein>
    <submittedName>
        <fullName evidence="14">HA1F protein</fullName>
    </submittedName>
</protein>
<evidence type="ECO:0000256" key="11">
    <source>
        <dbReference type="SAM" id="MobiDB-lite"/>
    </source>
</evidence>
<comment type="subcellular location">
    <subcellularLocation>
        <location evidence="1">Membrane</location>
        <topology evidence="1">Single-pass type I membrane protein</topology>
    </subcellularLocation>
</comment>
<evidence type="ECO:0000313" key="14">
    <source>
        <dbReference type="EMBL" id="NWS78078.1"/>
    </source>
</evidence>
<organism evidence="14 15">
    <name type="scientific">Crotophaga sulcirostris</name>
    <name type="common">Groove-billed ani</name>
    <dbReference type="NCBI Taxonomy" id="33598"/>
    <lineage>
        <taxon>Eukaryota</taxon>
        <taxon>Metazoa</taxon>
        <taxon>Chordata</taxon>
        <taxon>Craniata</taxon>
        <taxon>Vertebrata</taxon>
        <taxon>Euteleostomi</taxon>
        <taxon>Archelosauria</taxon>
        <taxon>Archosauria</taxon>
        <taxon>Dinosauria</taxon>
        <taxon>Saurischia</taxon>
        <taxon>Theropoda</taxon>
        <taxon>Coelurosauria</taxon>
        <taxon>Aves</taxon>
        <taxon>Neognathae</taxon>
        <taxon>Neoaves</taxon>
        <taxon>Otidimorphae</taxon>
        <taxon>Cuculiformes</taxon>
        <taxon>Crotophagidae</taxon>
        <taxon>Crotophaga</taxon>
    </lineage>
</organism>
<dbReference type="SUPFAM" id="SSF54452">
    <property type="entry name" value="MHC antigen-recognition domain"/>
    <property type="match status" value="1"/>
</dbReference>
<gene>
    <name evidence="14" type="primary">Ha1f_0</name>
    <name evidence="14" type="ORF">CROSUL_R08993</name>
</gene>
<dbReference type="EMBL" id="VYZB01001174">
    <property type="protein sequence ID" value="NWS78078.1"/>
    <property type="molecule type" value="Genomic_DNA"/>
</dbReference>
<dbReference type="FunFam" id="2.60.40.10:FF:000204">
    <property type="entry name" value="Major histocompatibility complex, class I-related protein"/>
    <property type="match status" value="1"/>
</dbReference>
<keyword evidence="8" id="KW-1015">Disulfide bond</keyword>
<keyword evidence="15" id="KW-1185">Reference proteome</keyword>
<dbReference type="Gene3D" id="2.60.40.10">
    <property type="entry name" value="Immunoglobulins"/>
    <property type="match status" value="1"/>
</dbReference>
<dbReference type="SUPFAM" id="SSF48726">
    <property type="entry name" value="Immunoglobulin"/>
    <property type="match status" value="1"/>
</dbReference>
<keyword evidence="3 12" id="KW-0812">Transmembrane</keyword>
<proteinExistence type="inferred from homology"/>
<keyword evidence="4" id="KW-0732">Signal</keyword>
<evidence type="ECO:0000313" key="15">
    <source>
        <dbReference type="Proteomes" id="UP000549499"/>
    </source>
</evidence>
<sequence>GPHSLHYHYTTVSEPSPGLPRFVSMGYVDGTLVTRYDSETGRTVPQADWVEDILDQQHWATQTKRGKRDQEYYQECLDILPGRYNQSGGEWVYTLQRMYGCDILENGNTSGFFRGAYNGHDVVVFDLDTVKFIVLDTKAKVTKKDWEQAGMGAKWWKHFLENTCIKWLRKYLSYGQAVLERKERPMVRVSGKEVQGILTLHCQVYGFYPRSITVNWLKDGEVRDQETERSIIAPNSDGTYYTSASIDVRPEEKDKYWCSVEHASLAEPGLFAWGECDGLGHGDQWAGGGGPLPLLTALFPPEMESNLSTIVLTVVAAILAVTAVITGFALWKFWSGKSSGVSEAKGCGRKAGGQHGPWPRA</sequence>
<dbReference type="GO" id="GO:0042612">
    <property type="term" value="C:MHC class I protein complex"/>
    <property type="evidence" value="ECO:0007669"/>
    <property type="project" value="UniProtKB-KW"/>
</dbReference>
<comment type="similarity">
    <text evidence="10">Belongs to the MHC class I family.</text>
</comment>
<feature type="domain" description="Ig-like" evidence="13">
    <location>
        <begin position="191"/>
        <end position="264"/>
    </location>
</feature>
<dbReference type="InterPro" id="IPR003006">
    <property type="entry name" value="Ig/MHC_CS"/>
</dbReference>
<evidence type="ECO:0000256" key="5">
    <source>
        <dbReference type="ARBA" id="ARBA00022859"/>
    </source>
</evidence>
<evidence type="ECO:0000256" key="2">
    <source>
        <dbReference type="ARBA" id="ARBA00022451"/>
    </source>
</evidence>
<keyword evidence="5" id="KW-0391">Immunity</keyword>
<feature type="region of interest" description="Disordered" evidence="11">
    <location>
        <begin position="339"/>
        <end position="361"/>
    </location>
</feature>
<dbReference type="Pfam" id="PF07654">
    <property type="entry name" value="C1-set"/>
    <property type="match status" value="1"/>
</dbReference>
<dbReference type="InterPro" id="IPR007110">
    <property type="entry name" value="Ig-like_dom"/>
</dbReference>
<dbReference type="Pfam" id="PF00129">
    <property type="entry name" value="MHC_I"/>
    <property type="match status" value="1"/>
</dbReference>
<evidence type="ECO:0000256" key="6">
    <source>
        <dbReference type="ARBA" id="ARBA00022989"/>
    </source>
</evidence>
<dbReference type="PROSITE" id="PS50835">
    <property type="entry name" value="IG_LIKE"/>
    <property type="match status" value="1"/>
</dbReference>
<keyword evidence="2" id="KW-0490">MHC I</keyword>
<dbReference type="PANTHER" id="PTHR16675:SF242">
    <property type="entry name" value="MAJOR HISTOCOMPATIBILITY COMPLEX CLASS I-RELATED GENE PROTEIN"/>
    <property type="match status" value="1"/>
</dbReference>
<reference evidence="14 15" key="1">
    <citation type="submission" date="2019-09" db="EMBL/GenBank/DDBJ databases">
        <title>Bird 10,000 Genomes (B10K) Project - Family phase.</title>
        <authorList>
            <person name="Zhang G."/>
        </authorList>
    </citation>
    <scope>NUCLEOTIDE SEQUENCE [LARGE SCALE GENOMIC DNA]</scope>
    <source>
        <strain evidence="14">B10K-DU-003-44</strain>
        <tissue evidence="14">Muscle</tissue>
    </source>
</reference>
<name>A0A7K5I8Z8_CROSL</name>
<evidence type="ECO:0000256" key="4">
    <source>
        <dbReference type="ARBA" id="ARBA00022729"/>
    </source>
</evidence>
<accession>A0A7K5I8Z8</accession>
<dbReference type="GO" id="GO:0005615">
    <property type="term" value="C:extracellular space"/>
    <property type="evidence" value="ECO:0007669"/>
    <property type="project" value="TreeGrafter"/>
</dbReference>
<keyword evidence="9" id="KW-0325">Glycoprotein</keyword>
<dbReference type="InterPro" id="IPR011162">
    <property type="entry name" value="MHC_I/II-like_Ag-recog"/>
</dbReference>
<dbReference type="SMART" id="SM00407">
    <property type="entry name" value="IGc1"/>
    <property type="match status" value="1"/>
</dbReference>
<dbReference type="PROSITE" id="PS00290">
    <property type="entry name" value="IG_MHC"/>
    <property type="match status" value="1"/>
</dbReference>
<dbReference type="GO" id="GO:0006955">
    <property type="term" value="P:immune response"/>
    <property type="evidence" value="ECO:0007669"/>
    <property type="project" value="TreeGrafter"/>
</dbReference>
<evidence type="ECO:0000256" key="10">
    <source>
        <dbReference type="RuleBase" id="RU004439"/>
    </source>
</evidence>
<keyword evidence="7 12" id="KW-0472">Membrane</keyword>
<dbReference type="OrthoDB" id="8936120at2759"/>
<dbReference type="PRINTS" id="PR01638">
    <property type="entry name" value="MHCCLASSI"/>
</dbReference>
<dbReference type="GO" id="GO:0002474">
    <property type="term" value="P:antigen processing and presentation of peptide antigen via MHC class I"/>
    <property type="evidence" value="ECO:0007669"/>
    <property type="project" value="UniProtKB-KW"/>
</dbReference>
<dbReference type="PANTHER" id="PTHR16675">
    <property type="entry name" value="MHC CLASS I-RELATED"/>
    <property type="match status" value="1"/>
</dbReference>
<dbReference type="FunFam" id="3.30.500.10:FF:000001">
    <property type="entry name" value="H-2 class I histocompatibility antigen, alpha chain"/>
    <property type="match status" value="1"/>
</dbReference>
<evidence type="ECO:0000256" key="12">
    <source>
        <dbReference type="SAM" id="Phobius"/>
    </source>
</evidence>
<comment type="caution">
    <text evidence="14">The sequence shown here is derived from an EMBL/GenBank/DDBJ whole genome shotgun (WGS) entry which is preliminary data.</text>
</comment>
<keyword evidence="6 12" id="KW-1133">Transmembrane helix</keyword>
<feature type="non-terminal residue" evidence="14">
    <location>
        <position position="361"/>
    </location>
</feature>
<evidence type="ECO:0000256" key="7">
    <source>
        <dbReference type="ARBA" id="ARBA00023136"/>
    </source>
</evidence>